<dbReference type="PANTHER" id="PTHR33104">
    <property type="entry name" value="SI:DKEY-29D5.2"/>
    <property type="match status" value="1"/>
</dbReference>
<name>A0AAD7MMS1_9AGAR</name>
<dbReference type="InterPro" id="IPR041457">
    <property type="entry name" value="CxC2_KDZ-assoc"/>
</dbReference>
<protein>
    <recommendedName>
        <fullName evidence="3">CxC2-like cysteine cluster KDZ transposase-associated domain-containing protein</fullName>
    </recommendedName>
</protein>
<accession>A0AAD7MMS1</accession>
<evidence type="ECO:0000313" key="5">
    <source>
        <dbReference type="Proteomes" id="UP001215598"/>
    </source>
</evidence>
<dbReference type="Proteomes" id="UP001215598">
    <property type="component" value="Unassembled WGS sequence"/>
</dbReference>
<dbReference type="AlphaFoldDB" id="A0AAD7MMS1"/>
<dbReference type="InterPro" id="IPR040521">
    <property type="entry name" value="KDZ"/>
</dbReference>
<feature type="compositionally biased region" description="Acidic residues" evidence="2">
    <location>
        <begin position="1043"/>
        <end position="1088"/>
    </location>
</feature>
<dbReference type="Pfam" id="PF18758">
    <property type="entry name" value="KDZ"/>
    <property type="match status" value="1"/>
</dbReference>
<sequence>MSFRARLRAQASNEPPLNRILFAPVSEIDAPIETFVHRVSHDNKRVHREQVNIEPPSPVKRQNEERQRLRDAQAAHGACDESFTFERYRIDLGDTFGDDGAPDASEWDPHVVKPFKPSDKSLSEWRPKVDIFASEYRARASDVGTAMEVPFIANRAPSHGTTKILSTAYIAGFTQASLGLRVQLGHQVSERCEAPERGHKDFVVLHTNGIHEVQVDFCGAGCKNAVQAGPPEVQLLRARWFPATHDKPRSCATIDLLDQFREATLQAKTTMYDAYRALERLTNNTGVKPPDRYHEWIRMCREHAYLELLIQAGRLVAYDSSGAAGTKSGECAVQCPACLRPGVNIDDDWENVPLEQQYKFTLDLGIDACFRLKRRLVSSELKDPGLGTGYAYMVENEPYREFLRTVTNQKEINSCSGLAALDYANTKFSRGYSSTGVGMCVCARHEFVQPNGVGDLQRGERFANMDYIFGSVMRHKHPRQHTLASYDIVCAWNKLLKERMAKMPALVRLDLTMKLLRFVIPKLHILGHKELCRLLYSLNITRGAGQLDGEGIERPWASIGGLASSTREMGPGARHGVLDAQWGSWNWQKLIDIVATLRRRMDSAKEEYTRQKEALDAFSAEQASFVPNWQARVDAFEQRQLELGADSVAGKADNPYAVKMKGKTEGDVRLKRSQVEAEDVRKGVPLLARRDPQQVYRVRLGSGGRATQTVFRKLQGTYTPTALQVLGELTLAEDAPVETMPLLLPSSLTVAQRATCGAGLAEIEEEMRDAQCGEALVRLRNQLYVKSRLLVHKGLHSRNQGANTRARGLVTRNEIKIRLHSEKYQMSWEALRRLSPTGNPGEVGWHQLKATDVQCLQDEEDLEKNAEKMERQRARRLKRKRELMEHGMLPAEADDEDADTMDVDAGPAQRGAENRRQLSWIWTVAGIGGVDADLEDALRIEWSKAYARTKRWGEEIEILAAEYDRVLASFDYEAARWDERVESVVMGLAWEEVDGAKAFARKQVSMFRDLRSRGETTWTEAKLGRGKKHRRAVAPMRDSEGLDREEEEAERERVQEEEEREREEEEELVQGDIANEEEFLMGGIGDDD</sequence>
<organism evidence="4 5">
    <name type="scientific">Mycena metata</name>
    <dbReference type="NCBI Taxonomy" id="1033252"/>
    <lineage>
        <taxon>Eukaryota</taxon>
        <taxon>Fungi</taxon>
        <taxon>Dikarya</taxon>
        <taxon>Basidiomycota</taxon>
        <taxon>Agaricomycotina</taxon>
        <taxon>Agaricomycetes</taxon>
        <taxon>Agaricomycetidae</taxon>
        <taxon>Agaricales</taxon>
        <taxon>Marasmiineae</taxon>
        <taxon>Mycenaceae</taxon>
        <taxon>Mycena</taxon>
    </lineage>
</organism>
<gene>
    <name evidence="4" type="ORF">B0H16DRAFT_1736802</name>
</gene>
<evidence type="ECO:0000259" key="3">
    <source>
        <dbReference type="Pfam" id="PF18803"/>
    </source>
</evidence>
<keyword evidence="1" id="KW-0175">Coiled coil</keyword>
<comment type="caution">
    <text evidence="4">The sequence shown here is derived from an EMBL/GenBank/DDBJ whole genome shotgun (WGS) entry which is preliminary data.</text>
</comment>
<dbReference type="Pfam" id="PF18803">
    <property type="entry name" value="CxC2"/>
    <property type="match status" value="1"/>
</dbReference>
<feature type="domain" description="CxC2-like cysteine cluster KDZ transposase-associated" evidence="3">
    <location>
        <begin position="177"/>
        <end position="286"/>
    </location>
</feature>
<dbReference type="PANTHER" id="PTHR33104:SF2">
    <property type="entry name" value="CXC3 LIKE CYSTEINE CLUSTER DOMAIN-CONTAINING PROTEIN"/>
    <property type="match status" value="1"/>
</dbReference>
<reference evidence="4" key="1">
    <citation type="submission" date="2023-03" db="EMBL/GenBank/DDBJ databases">
        <title>Massive genome expansion in bonnet fungi (Mycena s.s.) driven by repeated elements and novel gene families across ecological guilds.</title>
        <authorList>
            <consortium name="Lawrence Berkeley National Laboratory"/>
            <person name="Harder C.B."/>
            <person name="Miyauchi S."/>
            <person name="Viragh M."/>
            <person name="Kuo A."/>
            <person name="Thoen E."/>
            <person name="Andreopoulos B."/>
            <person name="Lu D."/>
            <person name="Skrede I."/>
            <person name="Drula E."/>
            <person name="Henrissat B."/>
            <person name="Morin E."/>
            <person name="Kohler A."/>
            <person name="Barry K."/>
            <person name="LaButti K."/>
            <person name="Morin E."/>
            <person name="Salamov A."/>
            <person name="Lipzen A."/>
            <person name="Mereny Z."/>
            <person name="Hegedus B."/>
            <person name="Baldrian P."/>
            <person name="Stursova M."/>
            <person name="Weitz H."/>
            <person name="Taylor A."/>
            <person name="Grigoriev I.V."/>
            <person name="Nagy L.G."/>
            <person name="Martin F."/>
            <person name="Kauserud H."/>
        </authorList>
    </citation>
    <scope>NUCLEOTIDE SEQUENCE</scope>
    <source>
        <strain evidence="4">CBHHK182m</strain>
    </source>
</reference>
<feature type="coiled-coil region" evidence="1">
    <location>
        <begin position="594"/>
        <end position="621"/>
    </location>
</feature>
<proteinExistence type="predicted"/>
<dbReference type="EMBL" id="JARKIB010000204">
    <property type="protein sequence ID" value="KAJ7724201.1"/>
    <property type="molecule type" value="Genomic_DNA"/>
</dbReference>
<evidence type="ECO:0000256" key="2">
    <source>
        <dbReference type="SAM" id="MobiDB-lite"/>
    </source>
</evidence>
<evidence type="ECO:0000313" key="4">
    <source>
        <dbReference type="EMBL" id="KAJ7724201.1"/>
    </source>
</evidence>
<evidence type="ECO:0000256" key="1">
    <source>
        <dbReference type="SAM" id="Coils"/>
    </source>
</evidence>
<keyword evidence="5" id="KW-1185">Reference proteome</keyword>
<feature type="region of interest" description="Disordered" evidence="2">
    <location>
        <begin position="1024"/>
        <end position="1088"/>
    </location>
</feature>